<feature type="non-terminal residue" evidence="1">
    <location>
        <position position="1"/>
    </location>
</feature>
<evidence type="ECO:0000313" key="2">
    <source>
        <dbReference type="Proteomes" id="UP000247810"/>
    </source>
</evidence>
<accession>A0A319DPR2</accession>
<sequence>YKPRITCSFTRVSCNKGHSVKTLIIRQHQAVAFLSPPLYWFLTATPIWNQDYPL</sequence>
<feature type="non-terminal residue" evidence="1">
    <location>
        <position position="54"/>
    </location>
</feature>
<keyword evidence="2" id="KW-1185">Reference proteome</keyword>
<protein>
    <submittedName>
        <fullName evidence="1">Uncharacterized protein</fullName>
    </submittedName>
</protein>
<dbReference type="Proteomes" id="UP000247810">
    <property type="component" value="Unassembled WGS sequence"/>
</dbReference>
<evidence type="ECO:0000313" key="1">
    <source>
        <dbReference type="EMBL" id="PYH99429.1"/>
    </source>
</evidence>
<reference evidence="1 2" key="1">
    <citation type="submission" date="2018-02" db="EMBL/GenBank/DDBJ databases">
        <title>The genomes of Aspergillus section Nigri reveals drivers in fungal speciation.</title>
        <authorList>
            <consortium name="DOE Joint Genome Institute"/>
            <person name="Vesth T.C."/>
            <person name="Nybo J."/>
            <person name="Theobald S."/>
            <person name="Brandl J."/>
            <person name="Frisvad J.C."/>
            <person name="Nielsen K.F."/>
            <person name="Lyhne E.K."/>
            <person name="Kogle M.E."/>
            <person name="Kuo A."/>
            <person name="Riley R."/>
            <person name="Clum A."/>
            <person name="Nolan M."/>
            <person name="Lipzen A."/>
            <person name="Salamov A."/>
            <person name="Henrissat B."/>
            <person name="Wiebenga A."/>
            <person name="De vries R.P."/>
            <person name="Grigoriev I.V."/>
            <person name="Mortensen U.H."/>
            <person name="Andersen M.R."/>
            <person name="Baker S.E."/>
        </authorList>
    </citation>
    <scope>NUCLEOTIDE SEQUENCE [LARGE SCALE GENOMIC DNA]</scope>
    <source>
        <strain evidence="1 2">CBS 707.79</strain>
    </source>
</reference>
<dbReference type="VEuPathDB" id="FungiDB:BO71DRAFT_302648"/>
<name>A0A319DPR2_9EURO</name>
<gene>
    <name evidence="1" type="ORF">BO71DRAFT_302648</name>
</gene>
<proteinExistence type="predicted"/>
<dbReference type="AlphaFoldDB" id="A0A319DPR2"/>
<organism evidence="1 2">
    <name type="scientific">Aspergillus ellipticus CBS 707.79</name>
    <dbReference type="NCBI Taxonomy" id="1448320"/>
    <lineage>
        <taxon>Eukaryota</taxon>
        <taxon>Fungi</taxon>
        <taxon>Dikarya</taxon>
        <taxon>Ascomycota</taxon>
        <taxon>Pezizomycotina</taxon>
        <taxon>Eurotiomycetes</taxon>
        <taxon>Eurotiomycetidae</taxon>
        <taxon>Eurotiales</taxon>
        <taxon>Aspergillaceae</taxon>
        <taxon>Aspergillus</taxon>
        <taxon>Aspergillus subgen. Circumdati</taxon>
    </lineage>
</organism>
<dbReference type="EMBL" id="KZ825802">
    <property type="protein sequence ID" value="PYH99429.1"/>
    <property type="molecule type" value="Genomic_DNA"/>
</dbReference>